<dbReference type="Proteomes" id="UP001501495">
    <property type="component" value="Unassembled WGS sequence"/>
</dbReference>
<evidence type="ECO:0000313" key="2">
    <source>
        <dbReference type="Proteomes" id="UP001501495"/>
    </source>
</evidence>
<comment type="caution">
    <text evidence="1">The sequence shown here is derived from an EMBL/GenBank/DDBJ whole genome shotgun (WGS) entry which is preliminary data.</text>
</comment>
<evidence type="ECO:0000313" key="1">
    <source>
        <dbReference type="EMBL" id="GAA4115217.1"/>
    </source>
</evidence>
<keyword evidence="2" id="KW-1185">Reference proteome</keyword>
<gene>
    <name evidence="1" type="ORF">GCM10022215_13890</name>
</gene>
<name>A0ABP7XG14_9ACTN</name>
<protein>
    <submittedName>
        <fullName evidence="1">Uncharacterized protein</fullName>
    </submittedName>
</protein>
<dbReference type="EMBL" id="BAAAZH010000011">
    <property type="protein sequence ID" value="GAA4115217.1"/>
    <property type="molecule type" value="Genomic_DNA"/>
</dbReference>
<reference evidence="2" key="1">
    <citation type="journal article" date="2019" name="Int. J. Syst. Evol. Microbiol.">
        <title>The Global Catalogue of Microorganisms (GCM) 10K type strain sequencing project: providing services to taxonomists for standard genome sequencing and annotation.</title>
        <authorList>
            <consortium name="The Broad Institute Genomics Platform"/>
            <consortium name="The Broad Institute Genome Sequencing Center for Infectious Disease"/>
            <person name="Wu L."/>
            <person name="Ma J."/>
        </authorList>
    </citation>
    <scope>NUCLEOTIDE SEQUENCE [LARGE SCALE GENOMIC DNA]</scope>
    <source>
        <strain evidence="2">JCM 16703</strain>
    </source>
</reference>
<proteinExistence type="predicted"/>
<sequence>MLSQMGDQPSGSVTRVPAALILAISAGVNMLKNESAIANTFRSRRRRAPGRILPNRVVRVKTGVRDGAAPSS</sequence>
<organism evidence="1 2">
    <name type="scientific">Nocardioides fonticola</name>
    <dbReference type="NCBI Taxonomy" id="450363"/>
    <lineage>
        <taxon>Bacteria</taxon>
        <taxon>Bacillati</taxon>
        <taxon>Actinomycetota</taxon>
        <taxon>Actinomycetes</taxon>
        <taxon>Propionibacteriales</taxon>
        <taxon>Nocardioidaceae</taxon>
        <taxon>Nocardioides</taxon>
    </lineage>
</organism>
<accession>A0ABP7XG14</accession>